<dbReference type="AlphaFoldDB" id="A0A3P7NLE0"/>
<dbReference type="Proteomes" id="UP000281553">
    <property type="component" value="Unassembled WGS sequence"/>
</dbReference>
<evidence type="ECO:0008006" key="4">
    <source>
        <dbReference type="Google" id="ProtNLM"/>
    </source>
</evidence>
<name>A0A3P7NLE0_DIBLA</name>
<organism evidence="2 3">
    <name type="scientific">Dibothriocephalus latus</name>
    <name type="common">Fish tapeworm</name>
    <name type="synonym">Diphyllobothrium latum</name>
    <dbReference type="NCBI Taxonomy" id="60516"/>
    <lineage>
        <taxon>Eukaryota</taxon>
        <taxon>Metazoa</taxon>
        <taxon>Spiralia</taxon>
        <taxon>Lophotrochozoa</taxon>
        <taxon>Platyhelminthes</taxon>
        <taxon>Cestoda</taxon>
        <taxon>Eucestoda</taxon>
        <taxon>Diphyllobothriidea</taxon>
        <taxon>Diphyllobothriidae</taxon>
        <taxon>Dibothriocephalus</taxon>
    </lineage>
</organism>
<sequence length="94" mass="10486">MHPLSLLPGILVILPLTSVLLLSLPPKLLVIGPLTSMHQLTRSLDVGTYKTLHSTIYCDYNSPKYFLCPTIDKFRCLYLCNKPINNVANTVESV</sequence>
<feature type="chain" id="PRO_5018000283" description="Secreted protein" evidence="1">
    <location>
        <begin position="24"/>
        <end position="94"/>
    </location>
</feature>
<reference evidence="2 3" key="1">
    <citation type="submission" date="2018-11" db="EMBL/GenBank/DDBJ databases">
        <authorList>
            <consortium name="Pathogen Informatics"/>
        </authorList>
    </citation>
    <scope>NUCLEOTIDE SEQUENCE [LARGE SCALE GENOMIC DNA]</scope>
</reference>
<proteinExistence type="predicted"/>
<evidence type="ECO:0000256" key="1">
    <source>
        <dbReference type="SAM" id="SignalP"/>
    </source>
</evidence>
<evidence type="ECO:0000313" key="2">
    <source>
        <dbReference type="EMBL" id="VDN35187.1"/>
    </source>
</evidence>
<evidence type="ECO:0000313" key="3">
    <source>
        <dbReference type="Proteomes" id="UP000281553"/>
    </source>
</evidence>
<feature type="signal peptide" evidence="1">
    <location>
        <begin position="1"/>
        <end position="23"/>
    </location>
</feature>
<dbReference type="EMBL" id="UYRU01086624">
    <property type="protein sequence ID" value="VDN35187.1"/>
    <property type="molecule type" value="Genomic_DNA"/>
</dbReference>
<keyword evidence="3" id="KW-1185">Reference proteome</keyword>
<accession>A0A3P7NLE0</accession>
<protein>
    <recommendedName>
        <fullName evidence="4">Secreted protein</fullName>
    </recommendedName>
</protein>
<keyword evidence="1" id="KW-0732">Signal</keyword>
<gene>
    <name evidence="2" type="ORF">DILT_LOCUS16711</name>
</gene>